<dbReference type="GO" id="GO:0003677">
    <property type="term" value="F:DNA binding"/>
    <property type="evidence" value="ECO:0007669"/>
    <property type="project" value="UniProtKB-KW"/>
</dbReference>
<evidence type="ECO:0000256" key="1">
    <source>
        <dbReference type="ARBA" id="ARBA00023125"/>
    </source>
</evidence>
<dbReference type="Gene3D" id="3.30.60.230">
    <property type="entry name" value="Lsr2, dimerization domain"/>
    <property type="match status" value="1"/>
</dbReference>
<comment type="caution">
    <text evidence="5">The sequence shown here is derived from an EMBL/GenBank/DDBJ whole genome shotgun (WGS) entry which is preliminary data.</text>
</comment>
<name>A0A7Y9FFQ1_9CELL</name>
<feature type="domain" description="Lsr2 DNA-binding" evidence="3">
    <location>
        <begin position="70"/>
        <end position="103"/>
    </location>
</feature>
<reference evidence="4 7" key="2">
    <citation type="submission" date="2021-01" db="EMBL/GenBank/DDBJ databases">
        <title>Whole genome shotgun sequence of Cellulomonas oligotrophica NBRC 109435.</title>
        <authorList>
            <person name="Komaki H."/>
            <person name="Tamura T."/>
        </authorList>
    </citation>
    <scope>NUCLEOTIDE SEQUENCE [LARGE SCALE GENOMIC DNA]</scope>
    <source>
        <strain evidence="4 7">NBRC 109435</strain>
    </source>
</reference>
<dbReference type="Pfam" id="PF23359">
    <property type="entry name" value="Lsr2_DNA-bd"/>
    <property type="match status" value="1"/>
</dbReference>
<keyword evidence="1" id="KW-0238">DNA-binding</keyword>
<keyword evidence="7" id="KW-1185">Reference proteome</keyword>
<feature type="domain" description="Lsr2 dimerization" evidence="2">
    <location>
        <begin position="1"/>
        <end position="57"/>
    </location>
</feature>
<dbReference type="Pfam" id="PF11774">
    <property type="entry name" value="Lsr2"/>
    <property type="match status" value="1"/>
</dbReference>
<evidence type="ECO:0000313" key="7">
    <source>
        <dbReference type="Proteomes" id="UP000618382"/>
    </source>
</evidence>
<evidence type="ECO:0000313" key="6">
    <source>
        <dbReference type="Proteomes" id="UP000577956"/>
    </source>
</evidence>
<dbReference type="InterPro" id="IPR042261">
    <property type="entry name" value="Lsr2-like_dimerization"/>
</dbReference>
<evidence type="ECO:0000259" key="2">
    <source>
        <dbReference type="Pfam" id="PF11774"/>
    </source>
</evidence>
<gene>
    <name evidence="5" type="ORF">BKA21_002050</name>
    <name evidence="4" type="ORF">Col01nite_17670</name>
</gene>
<dbReference type="RefSeq" id="WP_140458113.1">
    <property type="nucleotide sequence ID" value="NZ_BAABFI010000001.1"/>
</dbReference>
<dbReference type="Proteomes" id="UP000577956">
    <property type="component" value="Unassembled WGS sequence"/>
</dbReference>
<reference evidence="5 6" key="1">
    <citation type="submission" date="2020-07" db="EMBL/GenBank/DDBJ databases">
        <title>Sequencing the genomes of 1000 actinobacteria strains.</title>
        <authorList>
            <person name="Klenk H.-P."/>
        </authorList>
    </citation>
    <scope>NUCLEOTIDE SEQUENCE [LARGE SCALE GENOMIC DNA]</scope>
    <source>
        <strain evidence="5 6">DSM 24482</strain>
    </source>
</reference>
<dbReference type="InterPro" id="IPR036625">
    <property type="entry name" value="E3-bd_dom_sf"/>
</dbReference>
<dbReference type="InterPro" id="IPR024412">
    <property type="entry name" value="Lsr2_dim_dom"/>
</dbReference>
<accession>A0A7Y9FFQ1</accession>
<dbReference type="GO" id="GO:0016746">
    <property type="term" value="F:acyltransferase activity"/>
    <property type="evidence" value="ECO:0007669"/>
    <property type="project" value="InterPro"/>
</dbReference>
<dbReference type="EMBL" id="JACCBK010000001">
    <property type="protein sequence ID" value="NYD86501.1"/>
    <property type="molecule type" value="Genomic_DNA"/>
</dbReference>
<dbReference type="InterPro" id="IPR055370">
    <property type="entry name" value="Lsr2_DNA-bd"/>
</dbReference>
<dbReference type="Gene3D" id="4.10.320.10">
    <property type="entry name" value="E3-binding domain"/>
    <property type="match status" value="1"/>
</dbReference>
<sequence length="105" mass="11891">MAQQTRVIITDDIDGTEGAATYRFAWQDTVYEVDLNDEHRDELLRALQPYIAAGRRAARPARRPAAAAVDRDQSRAIRAWARENGHKVTDRGRIPASVVEAYENR</sequence>
<evidence type="ECO:0000313" key="4">
    <source>
        <dbReference type="EMBL" id="GIG32608.1"/>
    </source>
</evidence>
<evidence type="ECO:0000259" key="3">
    <source>
        <dbReference type="Pfam" id="PF23359"/>
    </source>
</evidence>
<dbReference type="AlphaFoldDB" id="A0A7Y9FFQ1"/>
<proteinExistence type="predicted"/>
<evidence type="ECO:0000313" key="5">
    <source>
        <dbReference type="EMBL" id="NYD86501.1"/>
    </source>
</evidence>
<dbReference type="EMBL" id="BONN01000004">
    <property type="protein sequence ID" value="GIG32608.1"/>
    <property type="molecule type" value="Genomic_DNA"/>
</dbReference>
<organism evidence="5 6">
    <name type="scientific">Cellulomonas oligotrophica</name>
    <dbReference type="NCBI Taxonomy" id="931536"/>
    <lineage>
        <taxon>Bacteria</taxon>
        <taxon>Bacillati</taxon>
        <taxon>Actinomycetota</taxon>
        <taxon>Actinomycetes</taxon>
        <taxon>Micrococcales</taxon>
        <taxon>Cellulomonadaceae</taxon>
        <taxon>Cellulomonas</taxon>
    </lineage>
</organism>
<protein>
    <submittedName>
        <fullName evidence="4">Lsr2 family protein</fullName>
    </submittedName>
</protein>
<dbReference type="Proteomes" id="UP000618382">
    <property type="component" value="Unassembled WGS sequence"/>
</dbReference>